<evidence type="ECO:0000256" key="1">
    <source>
        <dbReference type="SAM" id="Phobius"/>
    </source>
</evidence>
<evidence type="ECO:0000313" key="2">
    <source>
        <dbReference type="EMBL" id="KAF7635277.1"/>
    </source>
</evidence>
<dbReference type="Proteomes" id="UP000605970">
    <property type="component" value="Unassembled WGS sequence"/>
</dbReference>
<protein>
    <submittedName>
        <fullName evidence="2">Uncharacterized protein</fullName>
    </submittedName>
</protein>
<keyword evidence="1" id="KW-0472">Membrane</keyword>
<accession>A0A8S9ZP09</accession>
<dbReference type="AlphaFoldDB" id="A0A8S9ZP09"/>
<reference evidence="2" key="1">
    <citation type="journal article" date="2020" name="Ecol. Evol.">
        <title>Genome structure and content of the rice root-knot nematode (Meloidogyne graminicola).</title>
        <authorList>
            <person name="Phan N.T."/>
            <person name="Danchin E.G.J."/>
            <person name="Klopp C."/>
            <person name="Perfus-Barbeoch L."/>
            <person name="Kozlowski D.K."/>
            <person name="Koutsovoulos G.D."/>
            <person name="Lopez-Roques C."/>
            <person name="Bouchez O."/>
            <person name="Zahm M."/>
            <person name="Besnard G."/>
            <person name="Bellafiore S."/>
        </authorList>
    </citation>
    <scope>NUCLEOTIDE SEQUENCE</scope>
    <source>
        <strain evidence="2">VN-18</strain>
    </source>
</reference>
<keyword evidence="1" id="KW-0812">Transmembrane</keyword>
<feature type="transmembrane region" description="Helical" evidence="1">
    <location>
        <begin position="248"/>
        <end position="271"/>
    </location>
</feature>
<gene>
    <name evidence="2" type="ORF">Mgra_00005246</name>
</gene>
<keyword evidence="1" id="KW-1133">Transmembrane helix</keyword>
<sequence length="272" mass="31129">MIFYIIKTENEKHFLKNSLLMAKESNYKELFTKRQFLNLLINIEERDLMNDSNVDNKDIPKRISPLEIFVSDDGNNNNNNYYTSTTTQSSGGDLLSKMLINDMDESVRPMEILNIVLIWTLSLTSDFNVEIIDAIDRIEPLNKSYVIALSKTYSAKSKFNSRRGSKKVEVLGDEGSPQGFVLVIGCTNEQLVSTKSQTCEGFIPTSKQLTITSNYSIMFTKGNVTTYFTQFFHKTNLIIKKNRNEKSFYGSLFISLLLVIPLSELTVLFLWK</sequence>
<evidence type="ECO:0000313" key="3">
    <source>
        <dbReference type="Proteomes" id="UP000605970"/>
    </source>
</evidence>
<organism evidence="2 3">
    <name type="scientific">Meloidogyne graminicola</name>
    <dbReference type="NCBI Taxonomy" id="189291"/>
    <lineage>
        <taxon>Eukaryota</taxon>
        <taxon>Metazoa</taxon>
        <taxon>Ecdysozoa</taxon>
        <taxon>Nematoda</taxon>
        <taxon>Chromadorea</taxon>
        <taxon>Rhabditida</taxon>
        <taxon>Tylenchina</taxon>
        <taxon>Tylenchomorpha</taxon>
        <taxon>Tylenchoidea</taxon>
        <taxon>Meloidogynidae</taxon>
        <taxon>Meloidogyninae</taxon>
        <taxon>Meloidogyne</taxon>
    </lineage>
</organism>
<comment type="caution">
    <text evidence="2">The sequence shown here is derived from an EMBL/GenBank/DDBJ whole genome shotgun (WGS) entry which is preliminary data.</text>
</comment>
<proteinExistence type="predicted"/>
<keyword evidence="3" id="KW-1185">Reference proteome</keyword>
<dbReference type="EMBL" id="JABEBT010000044">
    <property type="protein sequence ID" value="KAF7635277.1"/>
    <property type="molecule type" value="Genomic_DNA"/>
</dbReference>
<name>A0A8S9ZP09_9BILA</name>